<proteinExistence type="predicted"/>
<keyword evidence="1" id="KW-0812">Transmembrane</keyword>
<evidence type="ECO:0000259" key="2">
    <source>
        <dbReference type="Pfam" id="PF13828"/>
    </source>
</evidence>
<feature type="domain" description="DUF4190" evidence="2">
    <location>
        <begin position="9"/>
        <end position="71"/>
    </location>
</feature>
<keyword evidence="1" id="KW-1133">Transmembrane helix</keyword>
<evidence type="ECO:0000313" key="3">
    <source>
        <dbReference type="EMBL" id="MFK9091468.1"/>
    </source>
</evidence>
<evidence type="ECO:0000256" key="1">
    <source>
        <dbReference type="SAM" id="Phobius"/>
    </source>
</evidence>
<dbReference type="InterPro" id="IPR025241">
    <property type="entry name" value="DUF4190"/>
</dbReference>
<evidence type="ECO:0000313" key="4">
    <source>
        <dbReference type="Proteomes" id="UP001623041"/>
    </source>
</evidence>
<gene>
    <name evidence="3" type="ORF">ACJEBI_08240</name>
</gene>
<protein>
    <submittedName>
        <fullName evidence="3">DUF4190 domain-containing protein</fullName>
    </submittedName>
</protein>
<accession>A0ABW8RDC1</accession>
<dbReference type="Proteomes" id="UP001623041">
    <property type="component" value="Unassembled WGS sequence"/>
</dbReference>
<keyword evidence="4" id="KW-1185">Reference proteome</keyword>
<dbReference type="RefSeq" id="WP_406580119.1">
    <property type="nucleotide sequence ID" value="NZ_JBJHQH010000005.1"/>
</dbReference>
<dbReference type="EMBL" id="JBJHQH010000005">
    <property type="protein sequence ID" value="MFK9091468.1"/>
    <property type="molecule type" value="Genomic_DNA"/>
</dbReference>
<feature type="transmembrane region" description="Helical" evidence="1">
    <location>
        <begin position="56"/>
        <end position="86"/>
    </location>
</feature>
<sequence>MEGRLNRKSVTSLTLGILSLIIPYIGLILGIIGVVFSAKSLKELDQSNQQGRGLAISGKVCSIVGICLQALLIILLVLGFVSYFMVGGVEEGVIK</sequence>
<name>A0ABW8RDC1_9BACI</name>
<feature type="transmembrane region" description="Helical" evidence="1">
    <location>
        <begin position="12"/>
        <end position="36"/>
    </location>
</feature>
<dbReference type="Pfam" id="PF13828">
    <property type="entry name" value="DUF4190"/>
    <property type="match status" value="1"/>
</dbReference>
<keyword evidence="1" id="KW-0472">Membrane</keyword>
<comment type="caution">
    <text evidence="3">The sequence shown here is derived from an EMBL/GenBank/DDBJ whole genome shotgun (WGS) entry which is preliminary data.</text>
</comment>
<reference evidence="3 4" key="1">
    <citation type="submission" date="2024-11" db="EMBL/GenBank/DDBJ databases">
        <authorList>
            <person name="Lucas J.A."/>
        </authorList>
    </citation>
    <scope>NUCLEOTIDE SEQUENCE [LARGE SCALE GENOMIC DNA]</scope>
    <source>
        <strain evidence="3 4">Z 5.4</strain>
    </source>
</reference>
<organism evidence="3 4">
    <name type="scientific">Bacillus salipaludis</name>
    <dbReference type="NCBI Taxonomy" id="2547811"/>
    <lineage>
        <taxon>Bacteria</taxon>
        <taxon>Bacillati</taxon>
        <taxon>Bacillota</taxon>
        <taxon>Bacilli</taxon>
        <taxon>Bacillales</taxon>
        <taxon>Bacillaceae</taxon>
        <taxon>Bacillus</taxon>
    </lineage>
</organism>